<dbReference type="EMBL" id="KV784356">
    <property type="protein sequence ID" value="OEU18892.1"/>
    <property type="molecule type" value="Genomic_DNA"/>
</dbReference>
<evidence type="ECO:0000256" key="1">
    <source>
        <dbReference type="ARBA" id="ARBA00023002"/>
    </source>
</evidence>
<keyword evidence="1" id="KW-0560">Oxidoreductase</keyword>
<protein>
    <submittedName>
        <fullName evidence="2">NAD(P)-binding protein</fullName>
    </submittedName>
</protein>
<keyword evidence="3" id="KW-1185">Reference proteome</keyword>
<dbReference type="OrthoDB" id="187748at2759"/>
<dbReference type="SUPFAM" id="SSF51735">
    <property type="entry name" value="NAD(P)-binding Rossmann-fold domains"/>
    <property type="match status" value="1"/>
</dbReference>
<organism evidence="2 3">
    <name type="scientific">Fragilariopsis cylindrus CCMP1102</name>
    <dbReference type="NCBI Taxonomy" id="635003"/>
    <lineage>
        <taxon>Eukaryota</taxon>
        <taxon>Sar</taxon>
        <taxon>Stramenopiles</taxon>
        <taxon>Ochrophyta</taxon>
        <taxon>Bacillariophyta</taxon>
        <taxon>Bacillariophyceae</taxon>
        <taxon>Bacillariophycidae</taxon>
        <taxon>Bacillariales</taxon>
        <taxon>Bacillariaceae</taxon>
        <taxon>Fragilariopsis</taxon>
    </lineage>
</organism>
<dbReference type="Gene3D" id="3.40.50.720">
    <property type="entry name" value="NAD(P)-binding Rossmann-like Domain"/>
    <property type="match status" value="1"/>
</dbReference>
<dbReference type="FunCoup" id="A0A1E7FL48">
    <property type="interactions" value="7"/>
</dbReference>
<dbReference type="PANTHER" id="PTHR43157">
    <property type="entry name" value="PHOSPHATIDYLINOSITOL-GLYCAN BIOSYNTHESIS CLASS F PROTEIN-RELATED"/>
    <property type="match status" value="1"/>
</dbReference>
<evidence type="ECO:0000313" key="3">
    <source>
        <dbReference type="Proteomes" id="UP000095751"/>
    </source>
</evidence>
<dbReference type="InParanoid" id="A0A1E7FL48"/>
<sequence>RTILLTGCNSGIGFEAARIFARKGDTIILACRTKEKADEATRKILVETESAKLVPCECDLTSLQSVRNFVDSIATTTNQLDVVCYNAGIALNTDGDIERTAEGFEKTIGTNHLGHFYLHHLLQPKIVKNKTGRVVITASSVHDPESPGGKQGKKATLGDLEGFARDGPNFEMVDGQPYNGDKAYKDSKLCNVLFCRELQRRLGASDTTKNILVNCFSPGLITSTGFFRNQNPVFSSIFNVVATNVFKVAETPQFGGAALAYMTTVESRGEFWDSPPGTSYKSGEAAFGKEFNVSPVSKEGQEDAKAKQLWELSEKLVGI</sequence>
<dbReference type="InterPro" id="IPR002347">
    <property type="entry name" value="SDR_fam"/>
</dbReference>
<proteinExistence type="predicted"/>
<dbReference type="Proteomes" id="UP000095751">
    <property type="component" value="Unassembled WGS sequence"/>
</dbReference>
<dbReference type="KEGG" id="fcy:FRACYDRAFT_159664"/>
<dbReference type="AlphaFoldDB" id="A0A1E7FL48"/>
<name>A0A1E7FL48_9STRA</name>
<feature type="non-terminal residue" evidence="2">
    <location>
        <position position="1"/>
    </location>
</feature>
<dbReference type="Pfam" id="PF00106">
    <property type="entry name" value="adh_short"/>
    <property type="match status" value="1"/>
</dbReference>
<dbReference type="GO" id="GO:0016491">
    <property type="term" value="F:oxidoreductase activity"/>
    <property type="evidence" value="ECO:0007669"/>
    <property type="project" value="UniProtKB-KW"/>
</dbReference>
<dbReference type="PRINTS" id="PR00081">
    <property type="entry name" value="GDHRDH"/>
</dbReference>
<accession>A0A1E7FL48</accession>
<dbReference type="InterPro" id="IPR036291">
    <property type="entry name" value="NAD(P)-bd_dom_sf"/>
</dbReference>
<evidence type="ECO:0000313" key="2">
    <source>
        <dbReference type="EMBL" id="OEU18892.1"/>
    </source>
</evidence>
<gene>
    <name evidence="2" type="ORF">FRACYDRAFT_159664</name>
</gene>
<dbReference type="UniPathway" id="UPA00668"/>
<dbReference type="PANTHER" id="PTHR43157:SF31">
    <property type="entry name" value="PHOSPHATIDYLINOSITOL-GLYCAN BIOSYNTHESIS CLASS F PROTEIN"/>
    <property type="match status" value="1"/>
</dbReference>
<feature type="non-terminal residue" evidence="2">
    <location>
        <position position="319"/>
    </location>
</feature>
<dbReference type="GO" id="GO:0015995">
    <property type="term" value="P:chlorophyll biosynthetic process"/>
    <property type="evidence" value="ECO:0007669"/>
    <property type="project" value="UniProtKB-UniPathway"/>
</dbReference>
<reference evidence="2 3" key="1">
    <citation type="submission" date="2016-09" db="EMBL/GenBank/DDBJ databases">
        <title>Extensive genetic diversity and differential bi-allelic expression allows diatom success in the polar Southern Ocean.</title>
        <authorList>
            <consortium name="DOE Joint Genome Institute"/>
            <person name="Mock T."/>
            <person name="Otillar R.P."/>
            <person name="Strauss J."/>
            <person name="Dupont C."/>
            <person name="Frickenhaus S."/>
            <person name="Maumus F."/>
            <person name="Mcmullan M."/>
            <person name="Sanges R."/>
            <person name="Schmutz J."/>
            <person name="Toseland A."/>
            <person name="Valas R."/>
            <person name="Veluchamy A."/>
            <person name="Ward B.J."/>
            <person name="Allen A."/>
            <person name="Barry K."/>
            <person name="Falciatore A."/>
            <person name="Ferrante M."/>
            <person name="Fortunato A.E."/>
            <person name="Gloeckner G."/>
            <person name="Gruber A."/>
            <person name="Hipkin R."/>
            <person name="Janech M."/>
            <person name="Kroth P."/>
            <person name="Leese F."/>
            <person name="Lindquist E."/>
            <person name="Lyon B.R."/>
            <person name="Martin J."/>
            <person name="Mayer C."/>
            <person name="Parker M."/>
            <person name="Quesneville H."/>
            <person name="Raymond J."/>
            <person name="Uhlig C."/>
            <person name="Valentin K.U."/>
            <person name="Worden A.Z."/>
            <person name="Armbrust E.V."/>
            <person name="Bowler C."/>
            <person name="Green B."/>
            <person name="Moulton V."/>
            <person name="Van Oosterhout C."/>
            <person name="Grigoriev I."/>
        </authorList>
    </citation>
    <scope>NUCLEOTIDE SEQUENCE [LARGE SCALE GENOMIC DNA]</scope>
    <source>
        <strain evidence="2 3">CCMP1102</strain>
    </source>
</reference>